<dbReference type="Gene3D" id="1.10.357.10">
    <property type="entry name" value="Tetracycline Repressor, domain 2"/>
    <property type="match status" value="1"/>
</dbReference>
<organism evidence="4 5">
    <name type="scientific">Seohaeicola nanhaiensis</name>
    <dbReference type="NCBI Taxonomy" id="1387282"/>
    <lineage>
        <taxon>Bacteria</taxon>
        <taxon>Pseudomonadati</taxon>
        <taxon>Pseudomonadota</taxon>
        <taxon>Alphaproteobacteria</taxon>
        <taxon>Rhodobacterales</taxon>
        <taxon>Roseobacteraceae</taxon>
        <taxon>Seohaeicola</taxon>
    </lineage>
</organism>
<dbReference type="InterPro" id="IPR001647">
    <property type="entry name" value="HTH_TetR"/>
</dbReference>
<proteinExistence type="predicted"/>
<evidence type="ECO:0000259" key="3">
    <source>
        <dbReference type="PROSITE" id="PS50977"/>
    </source>
</evidence>
<evidence type="ECO:0000313" key="5">
    <source>
        <dbReference type="Proteomes" id="UP001595973"/>
    </source>
</evidence>
<reference evidence="5" key="1">
    <citation type="journal article" date="2019" name="Int. J. Syst. Evol. Microbiol.">
        <title>The Global Catalogue of Microorganisms (GCM) 10K type strain sequencing project: providing services to taxonomists for standard genome sequencing and annotation.</title>
        <authorList>
            <consortium name="The Broad Institute Genomics Platform"/>
            <consortium name="The Broad Institute Genome Sequencing Center for Infectious Disease"/>
            <person name="Wu L."/>
            <person name="Ma J."/>
        </authorList>
    </citation>
    <scope>NUCLEOTIDE SEQUENCE [LARGE SCALE GENOMIC DNA]</scope>
    <source>
        <strain evidence="5">CGMCC 4.7283</strain>
    </source>
</reference>
<keyword evidence="5" id="KW-1185">Reference proteome</keyword>
<name>A0ABV9KB97_9RHOB</name>
<feature type="domain" description="HTH tetR-type" evidence="3">
    <location>
        <begin position="25"/>
        <end position="85"/>
    </location>
</feature>
<sequence length="236" mass="26898">MSEAPYLPDLLLRRVEAAAGRPKRVRTRLALLAAAAAEMAEVGYEAMTVEGVVRRAGLARGTFYLYFRNRGDAAIAVRRAFGATLRILRPRGMGRLPPWNAIWQVNRLYVAFYARNARIAAGVELLARERPEILASRDRINQRWAQVLLRDLLRRRPNMAADDRRRTLLSLRYVIMMADEALRQSFADPPEKLRTLVVSEDEVTDILTRLWYRGVYAEDPPEAYHTVPESYGSITG</sequence>
<dbReference type="InterPro" id="IPR036271">
    <property type="entry name" value="Tet_transcr_reg_TetR-rel_C_sf"/>
</dbReference>
<dbReference type="Proteomes" id="UP001595973">
    <property type="component" value="Unassembled WGS sequence"/>
</dbReference>
<dbReference type="InterPro" id="IPR009057">
    <property type="entry name" value="Homeodomain-like_sf"/>
</dbReference>
<dbReference type="RefSeq" id="WP_380715249.1">
    <property type="nucleotide sequence ID" value="NZ_JBHSGI010000002.1"/>
</dbReference>
<evidence type="ECO:0000256" key="1">
    <source>
        <dbReference type="ARBA" id="ARBA00023125"/>
    </source>
</evidence>
<dbReference type="Pfam" id="PF00440">
    <property type="entry name" value="TetR_N"/>
    <property type="match status" value="1"/>
</dbReference>
<dbReference type="PRINTS" id="PR00455">
    <property type="entry name" value="HTHTETR"/>
</dbReference>
<gene>
    <name evidence="4" type="ORF">ACFO5X_01605</name>
</gene>
<keyword evidence="1 2" id="KW-0238">DNA-binding</keyword>
<feature type="DNA-binding region" description="H-T-H motif" evidence="2">
    <location>
        <begin position="48"/>
        <end position="67"/>
    </location>
</feature>
<dbReference type="SUPFAM" id="SSF48498">
    <property type="entry name" value="Tetracyclin repressor-like, C-terminal domain"/>
    <property type="match status" value="1"/>
</dbReference>
<comment type="caution">
    <text evidence="4">The sequence shown here is derived from an EMBL/GenBank/DDBJ whole genome shotgun (WGS) entry which is preliminary data.</text>
</comment>
<evidence type="ECO:0000313" key="4">
    <source>
        <dbReference type="EMBL" id="MFC4667235.1"/>
    </source>
</evidence>
<dbReference type="PROSITE" id="PS50977">
    <property type="entry name" value="HTH_TETR_2"/>
    <property type="match status" value="1"/>
</dbReference>
<dbReference type="Gene3D" id="1.10.10.60">
    <property type="entry name" value="Homeodomain-like"/>
    <property type="match status" value="1"/>
</dbReference>
<evidence type="ECO:0000256" key="2">
    <source>
        <dbReference type="PROSITE-ProRule" id="PRU00335"/>
    </source>
</evidence>
<dbReference type="SUPFAM" id="SSF46689">
    <property type="entry name" value="Homeodomain-like"/>
    <property type="match status" value="1"/>
</dbReference>
<accession>A0ABV9KB97</accession>
<dbReference type="EMBL" id="JBHSGI010000002">
    <property type="protein sequence ID" value="MFC4667235.1"/>
    <property type="molecule type" value="Genomic_DNA"/>
</dbReference>
<protein>
    <submittedName>
        <fullName evidence="4">TetR/AcrR family transcriptional regulator</fullName>
    </submittedName>
</protein>